<dbReference type="SUPFAM" id="SSF90123">
    <property type="entry name" value="ABC transporter transmembrane region"/>
    <property type="match status" value="2"/>
</dbReference>
<dbReference type="PROSITE" id="PS50929">
    <property type="entry name" value="ABC_TM1F"/>
    <property type="match status" value="2"/>
</dbReference>
<dbReference type="PROSITE" id="PS00211">
    <property type="entry name" value="ABC_TRANSPORTER_1"/>
    <property type="match status" value="1"/>
</dbReference>
<dbReference type="GO" id="GO:0016887">
    <property type="term" value="F:ATP hydrolysis activity"/>
    <property type="evidence" value="ECO:0007669"/>
    <property type="project" value="InterPro"/>
</dbReference>
<dbReference type="CDD" id="cd18596">
    <property type="entry name" value="ABC_6TM_VMR1_D1_like"/>
    <property type="match status" value="1"/>
</dbReference>
<sequence length="1460" mass="162048">MSFWNLFRRQRQREDSKEREAAGDTFLSKHISSHGGPLKFRLQCLRVCLCITLLCLASTIQSPSTIPLIGTFAYATFLSFAVVVSPATWSSLSAKHVNAVLSVCFAVYAYRDLFPLATFDLVPLDVHEGDLLWWKIGVLGVAMLLPLFMPRQYRPVDPQKPSPEPHPEQTVSPFNFMCFFFVDSIIFLASWVSHVSVDQMPPLADYDAAEHLRKKSSSNVAAFGGAQKHHIFWSLLRLVRRDYIHMIIMVVVHTFGKFAVPLSVNQLLRYLESGRESTFIRPWFWIAMIFVGPNVASLSVERYMFLALRSLARINSILTQMIFSHALQIRVKAEAPSIRKSPPPTVAAGSESEVEVDQDPVQAEQQEEVHTAVTQAPEVPEAEKRSSLIGKINNLVTTDVNNILNGPHLPYLVSYVPLQLAFSLVFLYSILGWSAFVAFGCTILLLPVPGYLAGLTFKIHTEKMKRTDERVEVVSETMKVLRMVKLFGWEDKMSRLIAEKREQELKWIKRYWWVQLLTQIINFLIPVITMVACYFTFTVIMKQELKASVVFASITVFDYLRTQCTFMVQILGKLIASKVSLDRINNFLVQTEVLDVFSSQHSDLESRSNAVSEIGVHDALFTWSNEVHDNPLAYGERFVLSVEGSLHFKRGCLNLIVGPTGSGKTSLLMALLGEMHFIPIKPDSYVNLPREGGLAYAAQESWVQNDTVRQNILFGSPFDEDRYRKVLYQCGLERDLTLFDAGDKTEVGEKGITLSGGQKARITLARAVYSSAEILLLDDVLAALDVHTAKWIVDKCLRGELMKGRTVILVTHNVPLTAPLAEFVITVKDGKVTSTGTIDAVMEQYTAVSEVKGKVERTDKEGTPASPNDDKSKPDGKLIVAEEIQMGRVGFSAVKLYMSAFGGSHAGLVITVYIVGLLVSGALNVAQTWYLGYWATQYELLPSSEVLALRHFGVYGLILVVTLVASGFTYAFFSYSAVRASRTIHTKLVHSVLGTTLRWLDMTPVSRVLTRCTQDISAVDIQIPSSVQEFGILATKMITQLAALMIYTPIFVIPGILVAEMSNAKAPVLAQFETAIAGIVSIRAYGASDAFEQELRRRIDLYTRISRTLFNLGRWMATRVEFLGAAFSSALAAYLVYYNDPGASGVGFSLNMAVTFSGAILFFIFYLNDLEMNANSLERIDGYLNIEQEPTPNKAGIPPAYWPASGDLRVENLSARYSSDGPRILHNLSFHIRSGERIGVVGRTGSGKSSLTLSLLRCILTEGNVYYDGLNTSTINLDALRSSITIIPQMPELLSGSLRQNLDPFGQHDDATLNDVLRSSGLFELQKTKNEGRITLDTGIASGGTNLSVGQRQIIALARAILRKSKLLILDEATSAIDYETDTVIQQSLRHELSGDVTVITIAHRLQTIMDADRIMVLDAGEIVEFDSPKELLKNNGSLLKALVDESADREVLVRKATGV</sequence>
<dbReference type="InterPro" id="IPR003439">
    <property type="entry name" value="ABC_transporter-like_ATP-bd"/>
</dbReference>
<feature type="transmembrane region" description="Helical" evidence="10">
    <location>
        <begin position="66"/>
        <end position="85"/>
    </location>
</feature>
<dbReference type="Pfam" id="PF00664">
    <property type="entry name" value="ABC_membrane"/>
    <property type="match status" value="3"/>
</dbReference>
<evidence type="ECO:0000313" key="13">
    <source>
        <dbReference type="EMBL" id="ESK89697.1"/>
    </source>
</evidence>
<feature type="domain" description="ABC transporter" evidence="11">
    <location>
        <begin position="1208"/>
        <end position="1445"/>
    </location>
</feature>
<reference evidence="13 14" key="1">
    <citation type="journal article" date="2014" name="BMC Genomics">
        <title>Genome and secretome analysis of the hemibiotrophic fungal pathogen, Moniliophthora roreri, which causes frosty pod rot disease of cacao: mechanisms of the biotrophic and necrotrophic phases.</title>
        <authorList>
            <person name="Meinhardt L.W."/>
            <person name="Costa G.G.L."/>
            <person name="Thomazella D.P.T."/>
            <person name="Teixeira P.J.P.L."/>
            <person name="Carazzolle M.F."/>
            <person name="Schuster S.C."/>
            <person name="Carlson J.E."/>
            <person name="Guiltinan M.J."/>
            <person name="Mieczkowski P."/>
            <person name="Farmer A."/>
            <person name="Ramaraj T."/>
            <person name="Crozier J."/>
            <person name="Davis R.E."/>
            <person name="Shao J."/>
            <person name="Melnick R.L."/>
            <person name="Pereira G.A.G."/>
            <person name="Bailey B.A."/>
        </authorList>
    </citation>
    <scope>NUCLEOTIDE SEQUENCE [LARGE SCALE GENOMIC DNA]</scope>
    <source>
        <strain evidence="13 14">MCA 2997</strain>
    </source>
</reference>
<feature type="transmembrane region" description="Helical" evidence="10">
    <location>
        <begin position="1041"/>
        <end position="1059"/>
    </location>
</feature>
<keyword evidence="2" id="KW-0813">Transport</keyword>
<dbReference type="CDD" id="cd18604">
    <property type="entry name" value="ABC_6TM_VMR1_D2_like"/>
    <property type="match status" value="1"/>
</dbReference>
<dbReference type="InterPro" id="IPR003593">
    <property type="entry name" value="AAA+_ATPase"/>
</dbReference>
<feature type="domain" description="ABC transmembrane type-1" evidence="12">
    <location>
        <begin position="914"/>
        <end position="1179"/>
    </location>
</feature>
<dbReference type="SUPFAM" id="SSF52540">
    <property type="entry name" value="P-loop containing nucleoside triphosphate hydrolases"/>
    <property type="match status" value="2"/>
</dbReference>
<dbReference type="CDD" id="cd03244">
    <property type="entry name" value="ABCC_MRP_domain2"/>
    <property type="match status" value="1"/>
</dbReference>
<gene>
    <name evidence="13" type="ORF">Moror_16914</name>
</gene>
<dbReference type="HOGENOM" id="CLU_000604_27_6_1"/>
<dbReference type="InterPro" id="IPR011527">
    <property type="entry name" value="ABC1_TM_dom"/>
</dbReference>
<feature type="transmembrane region" description="Helical" evidence="10">
    <location>
        <begin position="243"/>
        <end position="262"/>
    </location>
</feature>
<dbReference type="PANTHER" id="PTHR24223:SF356">
    <property type="entry name" value="ATP-BINDING CASSETTE TRANSPORTER ABC4"/>
    <property type="match status" value="1"/>
</dbReference>
<keyword evidence="8 10" id="KW-0472">Membrane</keyword>
<organism evidence="13 14">
    <name type="scientific">Moniliophthora roreri (strain MCA 2997)</name>
    <name type="common">Cocoa frosty pod rot fungus</name>
    <name type="synonym">Crinipellis roreri</name>
    <dbReference type="NCBI Taxonomy" id="1381753"/>
    <lineage>
        <taxon>Eukaryota</taxon>
        <taxon>Fungi</taxon>
        <taxon>Dikarya</taxon>
        <taxon>Basidiomycota</taxon>
        <taxon>Agaricomycotina</taxon>
        <taxon>Agaricomycetes</taxon>
        <taxon>Agaricomycetidae</taxon>
        <taxon>Agaricales</taxon>
        <taxon>Marasmiineae</taxon>
        <taxon>Marasmiaceae</taxon>
        <taxon>Moniliophthora</taxon>
    </lineage>
</organism>
<evidence type="ECO:0000256" key="7">
    <source>
        <dbReference type="ARBA" id="ARBA00022989"/>
    </source>
</evidence>
<dbReference type="Gene3D" id="3.40.50.300">
    <property type="entry name" value="P-loop containing nucleotide triphosphate hydrolases"/>
    <property type="match status" value="2"/>
</dbReference>
<accession>V2X7H8</accession>
<keyword evidence="7 10" id="KW-1133">Transmembrane helix</keyword>
<protein>
    <submittedName>
        <fullName evidence="13">Atp-binding cassette transporter</fullName>
    </submittedName>
</protein>
<keyword evidence="6 13" id="KW-0067">ATP-binding</keyword>
<name>V2X7H8_MONRO</name>
<dbReference type="EMBL" id="AWSO01000528">
    <property type="protein sequence ID" value="ESK89697.1"/>
    <property type="molecule type" value="Genomic_DNA"/>
</dbReference>
<feature type="domain" description="ABC transmembrane type-1" evidence="12">
    <location>
        <begin position="390"/>
        <end position="576"/>
    </location>
</feature>
<feature type="transmembrane region" description="Helical" evidence="10">
    <location>
        <begin position="906"/>
        <end position="932"/>
    </location>
</feature>
<evidence type="ECO:0000259" key="12">
    <source>
        <dbReference type="PROSITE" id="PS50929"/>
    </source>
</evidence>
<evidence type="ECO:0000259" key="11">
    <source>
        <dbReference type="PROSITE" id="PS50893"/>
    </source>
</evidence>
<feature type="transmembrane region" description="Helical" evidence="10">
    <location>
        <begin position="952"/>
        <end position="973"/>
    </location>
</feature>
<dbReference type="InterPro" id="IPR050173">
    <property type="entry name" value="ABC_transporter_C-like"/>
</dbReference>
<evidence type="ECO:0000256" key="8">
    <source>
        <dbReference type="ARBA" id="ARBA00023136"/>
    </source>
</evidence>
<feature type="transmembrane region" description="Helical" evidence="10">
    <location>
        <begin position="1112"/>
        <end position="1136"/>
    </location>
</feature>
<keyword evidence="5" id="KW-0547">Nucleotide-binding</keyword>
<feature type="transmembrane region" description="Helical" evidence="10">
    <location>
        <begin position="131"/>
        <end position="149"/>
    </location>
</feature>
<dbReference type="PANTHER" id="PTHR24223">
    <property type="entry name" value="ATP-BINDING CASSETTE SUB-FAMILY C"/>
    <property type="match status" value="1"/>
</dbReference>
<evidence type="ECO:0000256" key="5">
    <source>
        <dbReference type="ARBA" id="ARBA00022741"/>
    </source>
</evidence>
<comment type="caution">
    <text evidence="13">The sequence shown here is derived from an EMBL/GenBank/DDBJ whole genome shotgun (WGS) entry which is preliminary data.</text>
</comment>
<evidence type="ECO:0000256" key="1">
    <source>
        <dbReference type="ARBA" id="ARBA00004141"/>
    </source>
</evidence>
<dbReference type="PROSITE" id="PS50893">
    <property type="entry name" value="ABC_TRANSPORTER_2"/>
    <property type="match status" value="2"/>
</dbReference>
<feature type="transmembrane region" description="Helical" evidence="10">
    <location>
        <begin position="511"/>
        <end position="537"/>
    </location>
</feature>
<dbReference type="CDD" id="cd03250">
    <property type="entry name" value="ABCC_MRP_domain1"/>
    <property type="match status" value="1"/>
</dbReference>
<dbReference type="SMART" id="SM00382">
    <property type="entry name" value="AAA"/>
    <property type="match status" value="2"/>
</dbReference>
<keyword evidence="4" id="KW-0677">Repeat</keyword>
<evidence type="ECO:0000256" key="4">
    <source>
        <dbReference type="ARBA" id="ARBA00022737"/>
    </source>
</evidence>
<evidence type="ECO:0000256" key="6">
    <source>
        <dbReference type="ARBA" id="ARBA00022840"/>
    </source>
</evidence>
<evidence type="ECO:0000256" key="3">
    <source>
        <dbReference type="ARBA" id="ARBA00022692"/>
    </source>
</evidence>
<dbReference type="OrthoDB" id="6500128at2759"/>
<feature type="transmembrane region" description="Helical" evidence="10">
    <location>
        <begin position="92"/>
        <end position="111"/>
    </location>
</feature>
<dbReference type="Proteomes" id="UP000017559">
    <property type="component" value="Unassembled WGS sequence"/>
</dbReference>
<dbReference type="GO" id="GO:0140359">
    <property type="term" value="F:ABC-type transporter activity"/>
    <property type="evidence" value="ECO:0007669"/>
    <property type="project" value="InterPro"/>
</dbReference>
<evidence type="ECO:0000313" key="14">
    <source>
        <dbReference type="Proteomes" id="UP000017559"/>
    </source>
</evidence>
<dbReference type="InterPro" id="IPR036640">
    <property type="entry name" value="ABC1_TM_sf"/>
</dbReference>
<dbReference type="KEGG" id="mrr:Moror_16914"/>
<feature type="transmembrane region" description="Helical" evidence="10">
    <location>
        <begin position="1148"/>
        <end position="1167"/>
    </location>
</feature>
<feature type="region of interest" description="Disordered" evidence="9">
    <location>
        <begin position="856"/>
        <end position="875"/>
    </location>
</feature>
<feature type="domain" description="ABC transporter" evidence="11">
    <location>
        <begin position="614"/>
        <end position="854"/>
    </location>
</feature>
<feature type="transmembrane region" description="Helical" evidence="10">
    <location>
        <begin position="283"/>
        <end position="300"/>
    </location>
</feature>
<keyword evidence="14" id="KW-1185">Reference proteome</keyword>
<feature type="transmembrane region" description="Helical" evidence="10">
    <location>
        <begin position="170"/>
        <end position="192"/>
    </location>
</feature>
<dbReference type="GO" id="GO:0005524">
    <property type="term" value="F:ATP binding"/>
    <property type="evidence" value="ECO:0007669"/>
    <property type="project" value="UniProtKB-KW"/>
</dbReference>
<evidence type="ECO:0000256" key="10">
    <source>
        <dbReference type="SAM" id="Phobius"/>
    </source>
</evidence>
<dbReference type="Pfam" id="PF00005">
    <property type="entry name" value="ABC_tran"/>
    <property type="match status" value="2"/>
</dbReference>
<dbReference type="InterPro" id="IPR017871">
    <property type="entry name" value="ABC_transporter-like_CS"/>
</dbReference>
<proteinExistence type="predicted"/>
<dbReference type="InterPro" id="IPR027417">
    <property type="entry name" value="P-loop_NTPase"/>
</dbReference>
<dbReference type="Gene3D" id="1.20.1560.10">
    <property type="entry name" value="ABC transporter type 1, transmembrane domain"/>
    <property type="match status" value="2"/>
</dbReference>
<keyword evidence="3 10" id="KW-0812">Transmembrane</keyword>
<dbReference type="FunFam" id="3.40.50.300:FF:000838">
    <property type="entry name" value="ABC multidrug transporter (Eurofung)"/>
    <property type="match status" value="1"/>
</dbReference>
<evidence type="ECO:0000256" key="2">
    <source>
        <dbReference type="ARBA" id="ARBA00022448"/>
    </source>
</evidence>
<dbReference type="GO" id="GO:0016020">
    <property type="term" value="C:membrane"/>
    <property type="evidence" value="ECO:0007669"/>
    <property type="project" value="UniProtKB-SubCell"/>
</dbReference>
<comment type="subcellular location">
    <subcellularLocation>
        <location evidence="1">Membrane</location>
        <topology evidence="1">Multi-pass membrane protein</topology>
    </subcellularLocation>
</comment>
<evidence type="ECO:0000256" key="9">
    <source>
        <dbReference type="SAM" id="MobiDB-lite"/>
    </source>
</evidence>
<dbReference type="FunFam" id="3.40.50.300:FF:000973">
    <property type="entry name" value="Multidrug resistance-associated protein 4"/>
    <property type="match status" value="1"/>
</dbReference>